<keyword evidence="2" id="KW-1185">Reference proteome</keyword>
<comment type="caution">
    <text evidence="1">The sequence shown here is derived from an EMBL/GenBank/DDBJ whole genome shotgun (WGS) entry which is preliminary data.</text>
</comment>
<reference evidence="1" key="1">
    <citation type="submission" date="2024-01" db="EMBL/GenBank/DDBJ databases">
        <title>The diversity of rhizobia nodulating Mimosa spp. in eleven states of Brazil covering several biomes is determined by host plant, location, and edaphic factors.</title>
        <authorList>
            <person name="Rouws L."/>
            <person name="Barauna A."/>
            <person name="Beukes C."/>
            <person name="De Faria S.M."/>
            <person name="Gross E."/>
            <person name="Dos Reis Junior F.B."/>
            <person name="Simon M."/>
            <person name="Maluk M."/>
            <person name="Odee D.W."/>
            <person name="Kenicer G."/>
            <person name="Young J.P.W."/>
            <person name="Reis V.M."/>
            <person name="Zilli J."/>
            <person name="James E.K."/>
        </authorList>
    </citation>
    <scope>NUCLEOTIDE SEQUENCE</scope>
    <source>
        <strain evidence="1">JPY452</strain>
    </source>
</reference>
<evidence type="ECO:0000313" key="2">
    <source>
        <dbReference type="Proteomes" id="UP001392318"/>
    </source>
</evidence>
<organism evidence="1 2">
    <name type="scientific">Paraburkholderia unamae</name>
    <dbReference type="NCBI Taxonomy" id="219649"/>
    <lineage>
        <taxon>Bacteria</taxon>
        <taxon>Pseudomonadati</taxon>
        <taxon>Pseudomonadota</taxon>
        <taxon>Betaproteobacteria</taxon>
        <taxon>Burkholderiales</taxon>
        <taxon>Burkholderiaceae</taxon>
        <taxon>Paraburkholderia</taxon>
    </lineage>
</organism>
<proteinExistence type="predicted"/>
<sequence length="150" mass="17228">MINYYWLLNEQGSPRRITTDEDWRRIFAEVAPHAVGAIFYWCPTAANASLEPRVIETQFGDGYTQRRPAGLNTQDQEWNLEFANRKKVDAEAILAFLSERNGVDIFNWTPPRTSKVLDVICPDWSWTYGETLADGTRAMTVSARFVQQHA</sequence>
<protein>
    <submittedName>
        <fullName evidence="1">Phage tail protein</fullName>
    </submittedName>
</protein>
<accession>A0ACC6RQI3</accession>
<evidence type="ECO:0000313" key="1">
    <source>
        <dbReference type="EMBL" id="MEM5403771.1"/>
    </source>
</evidence>
<name>A0ACC6RQI3_9BURK</name>
<gene>
    <name evidence="1" type="ORF">VSR83_27680</name>
</gene>
<dbReference type="Proteomes" id="UP001392318">
    <property type="component" value="Unassembled WGS sequence"/>
</dbReference>
<dbReference type="EMBL" id="JAYMRU010000024">
    <property type="protein sequence ID" value="MEM5403771.1"/>
    <property type="molecule type" value="Genomic_DNA"/>
</dbReference>